<evidence type="ECO:0008006" key="4">
    <source>
        <dbReference type="Google" id="ProtNLM"/>
    </source>
</evidence>
<evidence type="ECO:0000313" key="2">
    <source>
        <dbReference type="EMBL" id="KAF3581313.1"/>
    </source>
</evidence>
<proteinExistence type="predicted"/>
<evidence type="ECO:0000313" key="3">
    <source>
        <dbReference type="Proteomes" id="UP000266723"/>
    </source>
</evidence>
<comment type="caution">
    <text evidence="2">The sequence shown here is derived from an EMBL/GenBank/DDBJ whole genome shotgun (WGS) entry which is preliminary data.</text>
</comment>
<feature type="non-terminal residue" evidence="2">
    <location>
        <position position="321"/>
    </location>
</feature>
<evidence type="ECO:0000256" key="1">
    <source>
        <dbReference type="SAM" id="MobiDB-lite"/>
    </source>
</evidence>
<accession>A0ABQ7DTD4</accession>
<sequence>MSVPLLEEESRWLSATANLSGLTEKISVARLYEQGRRYQSSASHATESKASAADDCTNRPSGVKASKARASHATESKASAADDCTNRPSGVKASKARGKKTVDGKAGDFQSMWSIKQRDLLAKKELYKMSLLDNLLAKREPLSESEEALKRKLIEDVLIEFSSCFMFWCVESVSVISLGLEESRVWSSLLYLSAVCCITRVNHGNGLVCDDCTNRPSGVKASKARGKKTVDGKAADFQSMWSIKQQDLLAKKKLYKMSLLDNLLAKREPLSESEEALKTKLIEDVIEFSSCFMFWCVESVSVMSLGVEESRVWSSLLYLSA</sequence>
<reference evidence="2 3" key="1">
    <citation type="journal article" date="2020" name="BMC Genomics">
        <title>Intraspecific diversification of the crop wild relative Brassica cretica Lam. using demographic model selection.</title>
        <authorList>
            <person name="Kioukis A."/>
            <person name="Michalopoulou V.A."/>
            <person name="Briers L."/>
            <person name="Pirintsos S."/>
            <person name="Studholme D.J."/>
            <person name="Pavlidis P."/>
            <person name="Sarris P.F."/>
        </authorList>
    </citation>
    <scope>NUCLEOTIDE SEQUENCE [LARGE SCALE GENOMIC DNA]</scope>
    <source>
        <strain evidence="3">cv. PFS-1207/04</strain>
    </source>
</reference>
<organism evidence="2 3">
    <name type="scientific">Brassica cretica</name>
    <name type="common">Mustard</name>
    <dbReference type="NCBI Taxonomy" id="69181"/>
    <lineage>
        <taxon>Eukaryota</taxon>
        <taxon>Viridiplantae</taxon>
        <taxon>Streptophyta</taxon>
        <taxon>Embryophyta</taxon>
        <taxon>Tracheophyta</taxon>
        <taxon>Spermatophyta</taxon>
        <taxon>Magnoliopsida</taxon>
        <taxon>eudicotyledons</taxon>
        <taxon>Gunneridae</taxon>
        <taxon>Pentapetalae</taxon>
        <taxon>rosids</taxon>
        <taxon>malvids</taxon>
        <taxon>Brassicales</taxon>
        <taxon>Brassicaceae</taxon>
        <taxon>Brassiceae</taxon>
        <taxon>Brassica</taxon>
    </lineage>
</organism>
<name>A0ABQ7DTD4_BRACR</name>
<gene>
    <name evidence="2" type="ORF">DY000_02034624</name>
</gene>
<keyword evidence="3" id="KW-1185">Reference proteome</keyword>
<dbReference type="Proteomes" id="UP000266723">
    <property type="component" value="Unassembled WGS sequence"/>
</dbReference>
<feature type="region of interest" description="Disordered" evidence="1">
    <location>
        <begin position="38"/>
        <end position="99"/>
    </location>
</feature>
<dbReference type="EMBL" id="QGKV02000649">
    <property type="protein sequence ID" value="KAF3581313.1"/>
    <property type="molecule type" value="Genomic_DNA"/>
</dbReference>
<protein>
    <recommendedName>
        <fullName evidence="4">No apical meristem-associated C-terminal domain-containing protein</fullName>
    </recommendedName>
</protein>
<feature type="compositionally biased region" description="Polar residues" evidence="1">
    <location>
        <begin position="38"/>
        <end position="49"/>
    </location>
</feature>